<protein>
    <submittedName>
        <fullName evidence="1">Uncharacterized protein</fullName>
    </submittedName>
</protein>
<evidence type="ECO:0000313" key="1">
    <source>
        <dbReference type="EMBL" id="KAK6738177.1"/>
    </source>
</evidence>
<organism evidence="1 2">
    <name type="scientific">Necator americanus</name>
    <name type="common">Human hookworm</name>
    <dbReference type="NCBI Taxonomy" id="51031"/>
    <lineage>
        <taxon>Eukaryota</taxon>
        <taxon>Metazoa</taxon>
        <taxon>Ecdysozoa</taxon>
        <taxon>Nematoda</taxon>
        <taxon>Chromadorea</taxon>
        <taxon>Rhabditida</taxon>
        <taxon>Rhabditina</taxon>
        <taxon>Rhabditomorpha</taxon>
        <taxon>Strongyloidea</taxon>
        <taxon>Ancylostomatidae</taxon>
        <taxon>Bunostominae</taxon>
        <taxon>Necator</taxon>
    </lineage>
</organism>
<dbReference type="EMBL" id="JAVFWL010000002">
    <property type="protein sequence ID" value="KAK6738177.1"/>
    <property type="molecule type" value="Genomic_DNA"/>
</dbReference>
<gene>
    <name evidence="1" type="primary">Necator_chrII.g8138</name>
    <name evidence="1" type="ORF">RB195_020344</name>
</gene>
<proteinExistence type="predicted"/>
<evidence type="ECO:0000313" key="2">
    <source>
        <dbReference type="Proteomes" id="UP001303046"/>
    </source>
</evidence>
<name>A0ABR1CK71_NECAM</name>
<comment type="caution">
    <text evidence="1">The sequence shown here is derived from an EMBL/GenBank/DDBJ whole genome shotgun (WGS) entry which is preliminary data.</text>
</comment>
<sequence>MWISRLSLYDDVVGGGDFTVIVTSKRREARCSCVGGCTRSGAVERIEGGTLLAPFLTAVRDGLLRLERSRLRNCTELRAVLIRVK</sequence>
<reference evidence="1 2" key="1">
    <citation type="submission" date="2023-08" db="EMBL/GenBank/DDBJ databases">
        <title>A Necator americanus chromosomal reference genome.</title>
        <authorList>
            <person name="Ilik V."/>
            <person name="Petrzelkova K.J."/>
            <person name="Pardy F."/>
            <person name="Fuh T."/>
            <person name="Niatou-Singa F.S."/>
            <person name="Gouil Q."/>
            <person name="Baker L."/>
            <person name="Ritchie M.E."/>
            <person name="Jex A.R."/>
            <person name="Gazzola D."/>
            <person name="Li H."/>
            <person name="Toshio Fujiwara R."/>
            <person name="Zhan B."/>
            <person name="Aroian R.V."/>
            <person name="Pafco B."/>
            <person name="Schwarz E.M."/>
        </authorList>
    </citation>
    <scope>NUCLEOTIDE SEQUENCE [LARGE SCALE GENOMIC DNA]</scope>
    <source>
        <strain evidence="1 2">Aroian</strain>
        <tissue evidence="1">Whole animal</tissue>
    </source>
</reference>
<accession>A0ABR1CK71</accession>
<keyword evidence="2" id="KW-1185">Reference proteome</keyword>
<dbReference type="Proteomes" id="UP001303046">
    <property type="component" value="Unassembled WGS sequence"/>
</dbReference>